<feature type="transmembrane region" description="Helical" evidence="7">
    <location>
        <begin position="67"/>
        <end position="86"/>
    </location>
</feature>
<dbReference type="InParanoid" id="Q86A98"/>
<evidence type="ECO:0000313" key="9">
    <source>
        <dbReference type="Proteomes" id="UP000002195"/>
    </source>
</evidence>
<dbReference type="Pfam" id="PF03006">
    <property type="entry name" value="HlyIII"/>
    <property type="match status" value="1"/>
</dbReference>
<dbReference type="Proteomes" id="UP000002195">
    <property type="component" value="Unassembled WGS sequence"/>
</dbReference>
<evidence type="ECO:0000256" key="1">
    <source>
        <dbReference type="ARBA" id="ARBA00004141"/>
    </source>
</evidence>
<dbReference type="AlphaFoldDB" id="Q86A98"/>
<feature type="region of interest" description="Disordered" evidence="6">
    <location>
        <begin position="280"/>
        <end position="299"/>
    </location>
</feature>
<dbReference type="PANTHER" id="PTHR20855">
    <property type="entry name" value="ADIPOR/PROGESTIN RECEPTOR-RELATED"/>
    <property type="match status" value="1"/>
</dbReference>
<feature type="transmembrane region" description="Helical" evidence="7">
    <location>
        <begin position="106"/>
        <end position="125"/>
    </location>
</feature>
<keyword evidence="3 7" id="KW-1133">Transmembrane helix</keyword>
<dbReference type="PANTHER" id="PTHR20855:SF3">
    <property type="entry name" value="LD03007P"/>
    <property type="match status" value="1"/>
</dbReference>
<dbReference type="EMBL" id="AAFI02000012">
    <property type="protein sequence ID" value="EAL70034.1"/>
    <property type="molecule type" value="Genomic_DNA"/>
</dbReference>
<organism evidence="8 9">
    <name type="scientific">Dictyostelium discoideum</name>
    <name type="common">Social amoeba</name>
    <dbReference type="NCBI Taxonomy" id="44689"/>
    <lineage>
        <taxon>Eukaryota</taxon>
        <taxon>Amoebozoa</taxon>
        <taxon>Evosea</taxon>
        <taxon>Eumycetozoa</taxon>
        <taxon>Dictyostelia</taxon>
        <taxon>Dictyosteliales</taxon>
        <taxon>Dictyosteliaceae</taxon>
        <taxon>Dictyostelium</taxon>
    </lineage>
</organism>
<evidence type="ECO:0000256" key="4">
    <source>
        <dbReference type="ARBA" id="ARBA00023136"/>
    </source>
</evidence>
<keyword evidence="5" id="KW-0862">Zinc</keyword>
<evidence type="ECO:0000256" key="5">
    <source>
        <dbReference type="PIRSR" id="PIRSR604254-1"/>
    </source>
</evidence>
<evidence type="ECO:0000313" key="8">
    <source>
        <dbReference type="EMBL" id="EAL70034.1"/>
    </source>
</evidence>
<dbReference type="KEGG" id="ddi:DDB_G0274283"/>
<proteinExistence type="predicted"/>
<dbReference type="HOGENOM" id="CLU_051078_1_0_1"/>
<feature type="transmembrane region" description="Helical" evidence="7">
    <location>
        <begin position="255"/>
        <end position="273"/>
    </location>
</feature>
<feature type="binding site" evidence="5">
    <location>
        <position position="250"/>
    </location>
    <ligand>
        <name>Zn(2+)</name>
        <dbReference type="ChEBI" id="CHEBI:29105"/>
    </ligand>
</feature>
<dbReference type="SMR" id="Q86A98"/>
<dbReference type="OMA" id="KNLDHCA"/>
<feature type="transmembrane region" description="Helical" evidence="7">
    <location>
        <begin position="195"/>
        <end position="212"/>
    </location>
</feature>
<evidence type="ECO:0000256" key="3">
    <source>
        <dbReference type="ARBA" id="ARBA00022989"/>
    </source>
</evidence>
<comment type="subcellular location">
    <subcellularLocation>
        <location evidence="1">Membrane</location>
        <topology evidence="1">Multi-pass membrane protein</topology>
    </subcellularLocation>
</comment>
<dbReference type="InterPro" id="IPR004254">
    <property type="entry name" value="AdipoR/HlyIII-related"/>
</dbReference>
<feature type="transmembrane region" description="Helical" evidence="7">
    <location>
        <begin position="162"/>
        <end position="183"/>
    </location>
</feature>
<dbReference type="GeneID" id="8619411"/>
<dbReference type="GO" id="GO:0046872">
    <property type="term" value="F:metal ion binding"/>
    <property type="evidence" value="ECO:0007669"/>
    <property type="project" value="UniProtKB-KW"/>
</dbReference>
<reference evidence="8 9" key="1">
    <citation type="journal article" date="2005" name="Nature">
        <title>The genome of the social amoeba Dictyostelium discoideum.</title>
        <authorList>
            <consortium name="The Dictyostelium discoideum Sequencing Consortium"/>
            <person name="Eichinger L."/>
            <person name="Pachebat J.A."/>
            <person name="Glockner G."/>
            <person name="Rajandream M.A."/>
            <person name="Sucgang R."/>
            <person name="Berriman M."/>
            <person name="Song J."/>
            <person name="Olsen R."/>
            <person name="Szafranski K."/>
            <person name="Xu Q."/>
            <person name="Tunggal B."/>
            <person name="Kummerfeld S."/>
            <person name="Madera M."/>
            <person name="Konfortov B.A."/>
            <person name="Rivero F."/>
            <person name="Bankier A.T."/>
            <person name="Lehmann R."/>
            <person name="Hamlin N."/>
            <person name="Davies R."/>
            <person name="Gaudet P."/>
            <person name="Fey P."/>
            <person name="Pilcher K."/>
            <person name="Chen G."/>
            <person name="Saunders D."/>
            <person name="Sodergren E."/>
            <person name="Davis P."/>
            <person name="Kerhornou A."/>
            <person name="Nie X."/>
            <person name="Hall N."/>
            <person name="Anjard C."/>
            <person name="Hemphill L."/>
            <person name="Bason N."/>
            <person name="Farbrother P."/>
            <person name="Desany B."/>
            <person name="Just E."/>
            <person name="Morio T."/>
            <person name="Rost R."/>
            <person name="Churcher C."/>
            <person name="Cooper J."/>
            <person name="Haydock S."/>
            <person name="van Driessche N."/>
            <person name="Cronin A."/>
            <person name="Goodhead I."/>
            <person name="Muzny D."/>
            <person name="Mourier T."/>
            <person name="Pain A."/>
            <person name="Lu M."/>
            <person name="Harper D."/>
            <person name="Lindsay R."/>
            <person name="Hauser H."/>
            <person name="James K."/>
            <person name="Quiles M."/>
            <person name="Madan Babu M."/>
            <person name="Saito T."/>
            <person name="Buchrieser C."/>
            <person name="Wardroper A."/>
            <person name="Felder M."/>
            <person name="Thangavelu M."/>
            <person name="Johnson D."/>
            <person name="Knights A."/>
            <person name="Loulseged H."/>
            <person name="Mungall K."/>
            <person name="Oliver K."/>
            <person name="Price C."/>
            <person name="Quail M.A."/>
            <person name="Urushihara H."/>
            <person name="Hernandez J."/>
            <person name="Rabbinowitsch E."/>
            <person name="Steffen D."/>
            <person name="Sanders M."/>
            <person name="Ma J."/>
            <person name="Kohara Y."/>
            <person name="Sharp S."/>
            <person name="Simmonds M."/>
            <person name="Spiegler S."/>
            <person name="Tivey A."/>
            <person name="Sugano S."/>
            <person name="White B."/>
            <person name="Walker D."/>
            <person name="Woodward J."/>
            <person name="Winckler T."/>
            <person name="Tanaka Y."/>
            <person name="Shaulsky G."/>
            <person name="Schleicher M."/>
            <person name="Weinstock G."/>
            <person name="Rosenthal A."/>
            <person name="Cox E.C."/>
            <person name="Chisholm R.L."/>
            <person name="Gibbs R."/>
            <person name="Loomis W.F."/>
            <person name="Platzer M."/>
            <person name="Kay R.R."/>
            <person name="Williams J."/>
            <person name="Dear P.H."/>
            <person name="Noegel A.A."/>
            <person name="Barrell B."/>
            <person name="Kuspa A."/>
        </authorList>
    </citation>
    <scope>NUCLEOTIDE SEQUENCE [LARGE SCALE GENOMIC DNA]</scope>
    <source>
        <strain evidence="8 9">AX4</strain>
    </source>
</reference>
<feature type="transmembrane region" description="Helical" evidence="7">
    <location>
        <begin position="35"/>
        <end position="55"/>
    </location>
</feature>
<keyword evidence="9" id="KW-1185">Reference proteome</keyword>
<dbReference type="eggNOG" id="KOG4243">
    <property type="taxonomic scope" value="Eukaryota"/>
</dbReference>
<comment type="caution">
    <text evidence="8">The sequence shown here is derived from an EMBL/GenBank/DDBJ whole genome shotgun (WGS) entry which is preliminary data.</text>
</comment>
<dbReference type="PhylomeDB" id="Q86A98"/>
<name>Q86A98_DICDI</name>
<evidence type="ECO:0000256" key="7">
    <source>
        <dbReference type="SAM" id="Phobius"/>
    </source>
</evidence>
<keyword evidence="5" id="KW-0479">Metal-binding</keyword>
<feature type="binding site" evidence="5">
    <location>
        <position position="85"/>
    </location>
    <ligand>
        <name>Zn(2+)</name>
        <dbReference type="ChEBI" id="CHEBI:29105"/>
    </ligand>
</feature>
<dbReference type="STRING" id="44689.Q86A98"/>
<accession>Q86A98</accession>
<dbReference type="RefSeq" id="XP_643985.1">
    <property type="nucleotide sequence ID" value="XM_638893.1"/>
</dbReference>
<protein>
    <submittedName>
        <fullName evidence="8">Uncharacterized protein</fullName>
    </submittedName>
</protein>
<feature type="transmembrane region" description="Helical" evidence="7">
    <location>
        <begin position="224"/>
        <end position="243"/>
    </location>
</feature>
<dbReference type="PaxDb" id="44689-DDB0167833"/>
<feature type="binding site" evidence="5">
    <location>
        <position position="254"/>
    </location>
    <ligand>
        <name>Zn(2+)</name>
        <dbReference type="ChEBI" id="CHEBI:29105"/>
    </ligand>
</feature>
<evidence type="ECO:0000256" key="2">
    <source>
        <dbReference type="ARBA" id="ARBA00022692"/>
    </source>
</evidence>
<dbReference type="VEuPathDB" id="AmoebaDB:DDB_G0274283"/>
<gene>
    <name evidence="8" type="ORF">DDB_G0274283</name>
</gene>
<sequence>MINSTDILVENNEAALFLNDGPEVQTYSEEVLNSLSHGIGLLLCIPAVFFLLSLARMKGSKWHVVSCTIYGITLMTMYFCSTLYHSVDIIHLQKYRNFFKDLDHCAIYMLIAGTYTPLTLINLVYNNLNHNNNNSSSSSNQPMINGGQQQQQQKIKTPIAKAVKIGWAMFVLIWAMCVLGVGSKLVLGANGVPDIISNSFYLLMGWVSVIGLKDLIKNLPQKGLKLLVSGGITYTGGVGFLIWETAPFNHAVWHLFVSAGTLFHYFCILESLLPSNLLKKDNEHNHHHNHHQQPHQIQNQNQNLVNGANVVVVP</sequence>
<evidence type="ECO:0000256" key="6">
    <source>
        <dbReference type="SAM" id="MobiDB-lite"/>
    </source>
</evidence>
<keyword evidence="4 7" id="KW-0472">Membrane</keyword>
<accession>Q555S5</accession>
<dbReference type="GO" id="GO:0016020">
    <property type="term" value="C:membrane"/>
    <property type="evidence" value="ECO:0007669"/>
    <property type="project" value="UniProtKB-SubCell"/>
</dbReference>
<keyword evidence="2 7" id="KW-0812">Transmembrane</keyword>